<dbReference type="NCBIfam" id="NF003519">
    <property type="entry name" value="PRK05182.2-5"/>
    <property type="match status" value="1"/>
</dbReference>
<evidence type="ECO:0000256" key="4">
    <source>
        <dbReference type="ARBA" id="ARBA00022478"/>
    </source>
</evidence>
<dbReference type="SUPFAM" id="SSF47789">
    <property type="entry name" value="C-terminal domain of RNA polymerase alpha subunit"/>
    <property type="match status" value="1"/>
</dbReference>
<dbReference type="SUPFAM" id="SSF56553">
    <property type="entry name" value="Insert subdomain of RNA polymerase alpha subunit"/>
    <property type="match status" value="1"/>
</dbReference>
<evidence type="ECO:0000256" key="5">
    <source>
        <dbReference type="ARBA" id="ARBA00022679"/>
    </source>
</evidence>
<keyword evidence="7 11" id="KW-0804">Transcription</keyword>
<keyword evidence="4 11" id="KW-0240">DNA-directed RNA polymerase</keyword>
<dbReference type="InterPro" id="IPR011262">
    <property type="entry name" value="DNA-dir_RNA_pol_insert"/>
</dbReference>
<evidence type="ECO:0000256" key="8">
    <source>
        <dbReference type="ARBA" id="ARBA00032524"/>
    </source>
</evidence>
<dbReference type="AlphaFoldDB" id="A0A449BKF6"/>
<comment type="domain">
    <text evidence="11">The N-terminal domain is essential for RNAP assembly and basal transcription, whereas the C-terminal domain is involved in interaction with transcriptional regulators and with upstream promoter elements.</text>
</comment>
<dbReference type="GO" id="GO:0006351">
    <property type="term" value="P:DNA-templated transcription"/>
    <property type="evidence" value="ECO:0007669"/>
    <property type="project" value="UniProtKB-UniRule"/>
</dbReference>
<reference evidence="13 14" key="1">
    <citation type="submission" date="2019-01" db="EMBL/GenBank/DDBJ databases">
        <authorList>
            <consortium name="Pathogen Informatics"/>
        </authorList>
    </citation>
    <scope>NUCLEOTIDE SEQUENCE [LARGE SCALE GENOMIC DNA]</scope>
    <source>
        <strain evidence="13 14">NCTC10172</strain>
    </source>
</reference>
<dbReference type="Proteomes" id="UP000290909">
    <property type="component" value="Chromosome"/>
</dbReference>
<dbReference type="InterPro" id="IPR011263">
    <property type="entry name" value="DNA-dir_RNA_pol_RpoA/D/Rpb3"/>
</dbReference>
<keyword evidence="5 11" id="KW-0808">Transferase</keyword>
<evidence type="ECO:0000256" key="7">
    <source>
        <dbReference type="ARBA" id="ARBA00023163"/>
    </source>
</evidence>
<evidence type="ECO:0000256" key="6">
    <source>
        <dbReference type="ARBA" id="ARBA00022695"/>
    </source>
</evidence>
<dbReference type="RefSeq" id="WP_035368593.1">
    <property type="nucleotide sequence ID" value="NZ_LR215050.1"/>
</dbReference>
<dbReference type="SMART" id="SM00662">
    <property type="entry name" value="RPOLD"/>
    <property type="match status" value="1"/>
</dbReference>
<keyword evidence="6 11" id="KW-0548">Nucleotidyltransferase</keyword>
<dbReference type="EMBL" id="LR215050">
    <property type="protein sequence ID" value="VEU82951.1"/>
    <property type="molecule type" value="Genomic_DNA"/>
</dbReference>
<dbReference type="NCBIfam" id="NF003513">
    <property type="entry name" value="PRK05182.1-2"/>
    <property type="match status" value="1"/>
</dbReference>
<dbReference type="InterPro" id="IPR011773">
    <property type="entry name" value="DNA-dir_RpoA"/>
</dbReference>
<dbReference type="GO" id="GO:0000428">
    <property type="term" value="C:DNA-directed RNA polymerase complex"/>
    <property type="evidence" value="ECO:0007669"/>
    <property type="project" value="UniProtKB-KW"/>
</dbReference>
<evidence type="ECO:0000313" key="14">
    <source>
        <dbReference type="Proteomes" id="UP000290909"/>
    </source>
</evidence>
<dbReference type="InterPro" id="IPR036603">
    <property type="entry name" value="RBP11-like"/>
</dbReference>
<dbReference type="GO" id="GO:0046983">
    <property type="term" value="F:protein dimerization activity"/>
    <property type="evidence" value="ECO:0007669"/>
    <property type="project" value="InterPro"/>
</dbReference>
<dbReference type="Pfam" id="PF01000">
    <property type="entry name" value="RNA_pol_A_bac"/>
    <property type="match status" value="1"/>
</dbReference>
<evidence type="ECO:0000256" key="9">
    <source>
        <dbReference type="ARBA" id="ARBA00033070"/>
    </source>
</evidence>
<evidence type="ECO:0000256" key="2">
    <source>
        <dbReference type="ARBA" id="ARBA00012418"/>
    </source>
</evidence>
<evidence type="ECO:0000259" key="12">
    <source>
        <dbReference type="SMART" id="SM00662"/>
    </source>
</evidence>
<dbReference type="Gene3D" id="1.10.150.20">
    <property type="entry name" value="5' to 3' exonuclease, C-terminal subdomain"/>
    <property type="match status" value="1"/>
</dbReference>
<comment type="function">
    <text evidence="11">DNA-dependent RNA polymerase catalyzes the transcription of DNA into RNA using the four ribonucleoside triphosphates as substrates.</text>
</comment>
<dbReference type="FunFam" id="2.170.120.12:FF:000001">
    <property type="entry name" value="DNA-directed RNA polymerase subunit alpha"/>
    <property type="match status" value="1"/>
</dbReference>
<dbReference type="NCBIfam" id="TIGR02027">
    <property type="entry name" value="rpoA"/>
    <property type="match status" value="1"/>
</dbReference>
<dbReference type="InterPro" id="IPR011260">
    <property type="entry name" value="RNAP_asu_C"/>
</dbReference>
<dbReference type="GO" id="GO:0005737">
    <property type="term" value="C:cytoplasm"/>
    <property type="evidence" value="ECO:0007669"/>
    <property type="project" value="UniProtKB-ARBA"/>
</dbReference>
<dbReference type="EC" id="2.7.7.6" evidence="2 11"/>
<evidence type="ECO:0000256" key="11">
    <source>
        <dbReference type="HAMAP-Rule" id="MF_00059"/>
    </source>
</evidence>
<dbReference type="Pfam" id="PF03118">
    <property type="entry name" value="RNA_pol_A_CTD"/>
    <property type="match status" value="1"/>
</dbReference>
<keyword evidence="14" id="KW-1185">Reference proteome</keyword>
<sequence length="330" mass="36776">MKDLKFEKPTSVEEISQEGNLGRFLVKPLERGYGLTLGNALRRVLLASLPGAAIVNVKIEGVDHEFSTIDGVYEDVMGIILNLKKVVFSTDSQDPHYEQKVELYAEGPQAVTAEFFNLVDGLTIVNPNQHIATLAEGAKLSMTVTVRRGIGYVPADQNKQFSKYEVGVIPIDALYSPVNRVIYHVEKTRGDLDELTIEIETNGAIKAKEALALASKMLVDYFQVIVSLSDKAASMDFIRDVEEEPASKKSDTKIEQLDLSVRLFNSLKRSGITTVGELMKLSEEEVMRLRSLGRKSFKELKDKLAEHGLEFEHSASKDAKFDFDSDEDKE</sequence>
<accession>A0A449BKF6</accession>
<organism evidence="13 14">
    <name type="scientific">Acholeplasma hippikon</name>
    <dbReference type="NCBI Taxonomy" id="264636"/>
    <lineage>
        <taxon>Bacteria</taxon>
        <taxon>Bacillati</taxon>
        <taxon>Mycoplasmatota</taxon>
        <taxon>Mollicutes</taxon>
        <taxon>Acholeplasmatales</taxon>
        <taxon>Acholeplasmataceae</taxon>
        <taxon>Acholeplasma</taxon>
    </lineage>
</organism>
<dbReference type="GO" id="GO:0003677">
    <property type="term" value="F:DNA binding"/>
    <property type="evidence" value="ECO:0007669"/>
    <property type="project" value="UniProtKB-UniRule"/>
</dbReference>
<evidence type="ECO:0000256" key="3">
    <source>
        <dbReference type="ARBA" id="ARBA00015972"/>
    </source>
</evidence>
<protein>
    <recommendedName>
        <fullName evidence="3 11">DNA-directed RNA polymerase subunit alpha</fullName>
        <shortName evidence="11">RNAP subunit alpha</shortName>
        <ecNumber evidence="2 11">2.7.7.6</ecNumber>
    </recommendedName>
    <alternativeName>
        <fullName evidence="9 11">RNA polymerase subunit alpha</fullName>
    </alternativeName>
    <alternativeName>
        <fullName evidence="8 11">Transcriptase subunit alpha</fullName>
    </alternativeName>
</protein>
<name>A0A449BKF6_9MOLU</name>
<feature type="domain" description="DNA-directed RNA polymerase RpoA/D/Rpb3-type" evidence="12">
    <location>
        <begin position="21"/>
        <end position="228"/>
    </location>
</feature>
<feature type="region of interest" description="Alpha N-terminal domain (alpha-NTD)" evidence="11">
    <location>
        <begin position="1"/>
        <end position="242"/>
    </location>
</feature>
<dbReference type="KEGG" id="ahk:NCTC10172_00979"/>
<evidence type="ECO:0000313" key="13">
    <source>
        <dbReference type="EMBL" id="VEU82951.1"/>
    </source>
</evidence>
<dbReference type="Gene3D" id="2.170.120.12">
    <property type="entry name" value="DNA-directed RNA polymerase, insert domain"/>
    <property type="match status" value="1"/>
</dbReference>
<feature type="region of interest" description="Alpha C-terminal domain (alpha-CTD)" evidence="11">
    <location>
        <begin position="250"/>
        <end position="330"/>
    </location>
</feature>
<gene>
    <name evidence="11 13" type="primary">rpoA</name>
    <name evidence="13" type="ORF">NCTC10172_00979</name>
</gene>
<dbReference type="HAMAP" id="MF_00059">
    <property type="entry name" value="RNApol_bact_RpoA"/>
    <property type="match status" value="1"/>
</dbReference>
<dbReference type="Pfam" id="PF01193">
    <property type="entry name" value="RNA_pol_L"/>
    <property type="match status" value="1"/>
</dbReference>
<comment type="similarity">
    <text evidence="1 11">Belongs to the RNA polymerase alpha chain family.</text>
</comment>
<proteinExistence type="inferred from homology"/>
<dbReference type="SUPFAM" id="SSF55257">
    <property type="entry name" value="RBP11-like subunits of RNA polymerase"/>
    <property type="match status" value="1"/>
</dbReference>
<dbReference type="InterPro" id="IPR036643">
    <property type="entry name" value="RNApol_insert_sf"/>
</dbReference>
<evidence type="ECO:0000256" key="10">
    <source>
        <dbReference type="ARBA" id="ARBA00048552"/>
    </source>
</evidence>
<dbReference type="Gene3D" id="3.30.1360.10">
    <property type="entry name" value="RNA polymerase, RBP11-like subunit"/>
    <property type="match status" value="1"/>
</dbReference>
<dbReference type="CDD" id="cd06928">
    <property type="entry name" value="RNAP_alpha_NTD"/>
    <property type="match status" value="1"/>
</dbReference>
<evidence type="ECO:0000256" key="1">
    <source>
        <dbReference type="ARBA" id="ARBA00007123"/>
    </source>
</evidence>
<comment type="catalytic activity">
    <reaction evidence="10 11">
        <text>RNA(n) + a ribonucleoside 5'-triphosphate = RNA(n+1) + diphosphate</text>
        <dbReference type="Rhea" id="RHEA:21248"/>
        <dbReference type="Rhea" id="RHEA-COMP:14527"/>
        <dbReference type="Rhea" id="RHEA-COMP:17342"/>
        <dbReference type="ChEBI" id="CHEBI:33019"/>
        <dbReference type="ChEBI" id="CHEBI:61557"/>
        <dbReference type="ChEBI" id="CHEBI:140395"/>
        <dbReference type="EC" id="2.7.7.6"/>
    </reaction>
</comment>
<comment type="subunit">
    <text evidence="11">Homodimer. The RNAP catalytic core consists of 2 alpha, 1 beta, 1 beta' and 1 omega subunit. When a sigma factor is associated with the core the holoenzyme is formed, which can initiate transcription.</text>
</comment>
<dbReference type="GO" id="GO:0003899">
    <property type="term" value="F:DNA-directed RNA polymerase activity"/>
    <property type="evidence" value="ECO:0007669"/>
    <property type="project" value="UniProtKB-UniRule"/>
</dbReference>
<dbReference type="STRING" id="1408416.GCA_000702765_00417"/>